<dbReference type="GO" id="GO:0005929">
    <property type="term" value="C:cilium"/>
    <property type="evidence" value="ECO:0007669"/>
    <property type="project" value="TreeGrafter"/>
</dbReference>
<dbReference type="InterPro" id="IPR023005">
    <property type="entry name" value="Nucleoside_diP_kinase_AS"/>
</dbReference>
<dbReference type="CTD" id="32396"/>
<evidence type="ECO:0000256" key="5">
    <source>
        <dbReference type="ARBA" id="ARBA00023080"/>
    </source>
</evidence>
<evidence type="ECO:0000256" key="1">
    <source>
        <dbReference type="ARBA" id="ARBA00008142"/>
    </source>
</evidence>
<dbReference type="GO" id="GO:1902176">
    <property type="term" value="P:negative regulation of oxidative stress-induced intrinsic apoptotic signaling pathway"/>
    <property type="evidence" value="ECO:0007669"/>
    <property type="project" value="TreeGrafter"/>
</dbReference>
<dbReference type="GO" id="GO:0003341">
    <property type="term" value="P:cilium movement"/>
    <property type="evidence" value="ECO:0007669"/>
    <property type="project" value="TreeGrafter"/>
</dbReference>
<keyword evidence="8" id="KW-0808">Transferase</keyword>
<feature type="binding site" evidence="6">
    <location>
        <position position="9"/>
    </location>
    <ligand>
        <name>ATP</name>
        <dbReference type="ChEBI" id="CHEBI:30616"/>
    </ligand>
</feature>
<dbReference type="PROSITE" id="PS51374">
    <property type="entry name" value="NDPK_LIKE"/>
    <property type="match status" value="1"/>
</dbReference>
<dbReference type="EMBL" id="GDHF01027760">
    <property type="protein sequence ID" value="JAI24554.1"/>
    <property type="molecule type" value="Transcribed_RNA"/>
</dbReference>
<dbReference type="InterPro" id="IPR034907">
    <property type="entry name" value="NDK-like_dom"/>
</dbReference>
<name>A0A0K8ULM2_BACLA</name>
<dbReference type="SMART" id="SM00562">
    <property type="entry name" value="NDK"/>
    <property type="match status" value="1"/>
</dbReference>
<comment type="similarity">
    <text evidence="1 6 7">Belongs to the NDK family.</text>
</comment>
<evidence type="ECO:0000313" key="10">
    <source>
        <dbReference type="EMBL" id="JAI24554.1"/>
    </source>
</evidence>
<feature type="binding site" evidence="6">
    <location>
        <position position="115"/>
    </location>
    <ligand>
        <name>ATP</name>
        <dbReference type="ChEBI" id="CHEBI:30616"/>
    </ligand>
</feature>
<dbReference type="Gene3D" id="3.30.70.141">
    <property type="entry name" value="Nucleoside diphosphate kinase-like domain"/>
    <property type="match status" value="1"/>
</dbReference>
<keyword evidence="3" id="KW-0479">Metal-binding</keyword>
<keyword evidence="5" id="KW-0546">Nucleotide metabolism</keyword>
<feature type="binding site" evidence="6">
    <location>
        <position position="105"/>
    </location>
    <ligand>
        <name>ATP</name>
        <dbReference type="ChEBI" id="CHEBI:30616"/>
    </ligand>
</feature>
<dbReference type="AlphaFoldDB" id="A0A0K8ULM2"/>
<dbReference type="SUPFAM" id="SSF54919">
    <property type="entry name" value="Nucleoside diphosphate kinase, NDK"/>
    <property type="match status" value="1"/>
</dbReference>
<dbReference type="GO" id="GO:0006241">
    <property type="term" value="P:CTP biosynthetic process"/>
    <property type="evidence" value="ECO:0007669"/>
    <property type="project" value="InterPro"/>
</dbReference>
<dbReference type="PANTHER" id="PTHR46161:SF1">
    <property type="entry name" value="NUCLEOSIDE DIPHOSPHATE KINASE HOMOLOG 5"/>
    <property type="match status" value="1"/>
</dbReference>
<dbReference type="InterPro" id="IPR001564">
    <property type="entry name" value="Nucleoside_diP_kinase"/>
</dbReference>
<dbReference type="EC" id="2.7.4.6" evidence="8"/>
<accession>A0A0K8ULM2</accession>
<reference evidence="11" key="1">
    <citation type="submission" date="2015-06" db="EMBL/GenBank/DDBJ databases">
        <authorList>
            <person name="Hoefler B.C."/>
            <person name="Straight P.D."/>
        </authorList>
    </citation>
    <scope>NUCLEOTIDE SEQUENCE</scope>
</reference>
<sequence length="149" mass="17017">MEITLALLKPHVVRNVYAFREIKQIIQQNFTILYTKEVLITKELSEHFYAEHKGKFFYNRLVTFMGSGPCHAFVLQSKGSISKWRELMGPTKVFKAVYSHPDCIRGLYGLSDTRNACHGSDSEESATREISILFPELNINQLTAIDSNS</sequence>
<comment type="catalytic activity">
    <reaction evidence="8">
        <text>a 2'-deoxyribonucleoside 5'-diphosphate + ATP = a 2'-deoxyribonucleoside 5'-triphosphate + ADP</text>
        <dbReference type="Rhea" id="RHEA:44640"/>
        <dbReference type="ChEBI" id="CHEBI:30616"/>
        <dbReference type="ChEBI" id="CHEBI:61560"/>
        <dbReference type="ChEBI" id="CHEBI:73316"/>
        <dbReference type="ChEBI" id="CHEBI:456216"/>
        <dbReference type="EC" id="2.7.4.6"/>
    </reaction>
</comment>
<proteinExistence type="inferred from homology"/>
<dbReference type="GO" id="GO:0046872">
    <property type="term" value="F:metal ion binding"/>
    <property type="evidence" value="ECO:0007669"/>
    <property type="project" value="UniProtKB-KW"/>
</dbReference>
<dbReference type="PRINTS" id="PR01243">
    <property type="entry name" value="NUCDPKINASE"/>
</dbReference>
<evidence type="ECO:0000256" key="6">
    <source>
        <dbReference type="PROSITE-ProRule" id="PRU00706"/>
    </source>
</evidence>
<dbReference type="GeneID" id="108974948"/>
<gene>
    <name evidence="11" type="primary">nme6_2</name>
    <name evidence="10" type="synonym">nme6_1</name>
    <name evidence="10" type="ORF">c2_g1_i16</name>
    <name evidence="11" type="ORF">c2_g1_i3</name>
</gene>
<dbReference type="GO" id="GO:0006183">
    <property type="term" value="P:GTP biosynthetic process"/>
    <property type="evidence" value="ECO:0007669"/>
    <property type="project" value="InterPro"/>
</dbReference>
<dbReference type="Pfam" id="PF00334">
    <property type="entry name" value="NDK"/>
    <property type="match status" value="1"/>
</dbReference>
<keyword evidence="8" id="KW-0547">Nucleotide-binding</keyword>
<protein>
    <recommendedName>
        <fullName evidence="8">Nucleoside diphosphate kinase</fullName>
        <ecNumber evidence="8">2.7.4.6</ecNumber>
    </recommendedName>
</protein>
<evidence type="ECO:0000256" key="8">
    <source>
        <dbReference type="RuleBase" id="RU004013"/>
    </source>
</evidence>
<dbReference type="GO" id="GO:0004550">
    <property type="term" value="F:nucleoside diphosphate kinase activity"/>
    <property type="evidence" value="ECO:0007669"/>
    <property type="project" value="UniProtKB-EC"/>
</dbReference>
<keyword evidence="8 11" id="KW-0418">Kinase</keyword>
<dbReference type="OrthoDB" id="25346at2759"/>
<evidence type="ECO:0000256" key="2">
    <source>
        <dbReference type="ARBA" id="ARBA00022490"/>
    </source>
</evidence>
<dbReference type="PANTHER" id="PTHR46161">
    <property type="entry name" value="NUCLEOSIDE DIPHOSPHATE KINASE"/>
    <property type="match status" value="1"/>
</dbReference>
<evidence type="ECO:0000256" key="4">
    <source>
        <dbReference type="ARBA" id="ARBA00022842"/>
    </source>
</evidence>
<evidence type="ECO:0000313" key="11">
    <source>
        <dbReference type="EMBL" id="JAI27456.1"/>
    </source>
</evidence>
<keyword evidence="2" id="KW-0963">Cytoplasm</keyword>
<feature type="binding site" evidence="6">
    <location>
        <position position="57"/>
    </location>
    <ligand>
        <name>ATP</name>
        <dbReference type="ChEBI" id="CHEBI:30616"/>
    </ligand>
</feature>
<keyword evidence="4" id="KW-0460">Magnesium</keyword>
<dbReference type="GO" id="GO:0005524">
    <property type="term" value="F:ATP binding"/>
    <property type="evidence" value="ECO:0007669"/>
    <property type="project" value="UniProtKB-KW"/>
</dbReference>
<evidence type="ECO:0000259" key="9">
    <source>
        <dbReference type="SMART" id="SM00562"/>
    </source>
</evidence>
<organism evidence="11">
    <name type="scientific">Bactrocera latifrons</name>
    <name type="common">Malaysian fruit fly</name>
    <name type="synonym">Chaetodacus latifrons</name>
    <dbReference type="NCBI Taxonomy" id="174628"/>
    <lineage>
        <taxon>Eukaryota</taxon>
        <taxon>Metazoa</taxon>
        <taxon>Ecdysozoa</taxon>
        <taxon>Arthropoda</taxon>
        <taxon>Hexapoda</taxon>
        <taxon>Insecta</taxon>
        <taxon>Pterygota</taxon>
        <taxon>Neoptera</taxon>
        <taxon>Endopterygota</taxon>
        <taxon>Diptera</taxon>
        <taxon>Brachycera</taxon>
        <taxon>Muscomorpha</taxon>
        <taxon>Tephritoidea</taxon>
        <taxon>Tephritidae</taxon>
        <taxon>Bactrocera</taxon>
        <taxon>Bactrocera</taxon>
    </lineage>
</organism>
<feature type="domain" description="Nucleoside diphosphate kinase-like" evidence="9">
    <location>
        <begin position="1"/>
        <end position="141"/>
    </location>
</feature>
<dbReference type="PROSITE" id="PS00469">
    <property type="entry name" value="NDPK"/>
    <property type="match status" value="1"/>
</dbReference>
<dbReference type="EMBL" id="GDHF01024858">
    <property type="protein sequence ID" value="JAI27456.1"/>
    <property type="molecule type" value="Transcribed_RNA"/>
</dbReference>
<feature type="binding site" evidence="6">
    <location>
        <position position="91"/>
    </location>
    <ligand>
        <name>ATP</name>
        <dbReference type="ChEBI" id="CHEBI:30616"/>
    </ligand>
</feature>
<feature type="binding site" evidence="6">
    <location>
        <position position="85"/>
    </location>
    <ligand>
        <name>ATP</name>
        <dbReference type="ChEBI" id="CHEBI:30616"/>
    </ligand>
</feature>
<keyword evidence="8" id="KW-0067">ATP-binding</keyword>
<evidence type="ECO:0000256" key="3">
    <source>
        <dbReference type="ARBA" id="ARBA00022723"/>
    </source>
</evidence>
<dbReference type="InterPro" id="IPR036850">
    <property type="entry name" value="NDK-like_dom_sf"/>
</dbReference>
<feature type="active site" description="Pros-phosphohistidine intermediate" evidence="6">
    <location>
        <position position="118"/>
    </location>
</feature>
<dbReference type="GO" id="GO:0006228">
    <property type="term" value="P:UTP biosynthetic process"/>
    <property type="evidence" value="ECO:0007669"/>
    <property type="project" value="InterPro"/>
</dbReference>
<evidence type="ECO:0000256" key="7">
    <source>
        <dbReference type="RuleBase" id="RU004011"/>
    </source>
</evidence>